<reference evidence="1" key="1">
    <citation type="journal article" date="2022" name="Int. J. Mol. Sci.">
        <title>Draft Genome of Tanacetum Coccineum: Genomic Comparison of Closely Related Tanacetum-Family Plants.</title>
        <authorList>
            <person name="Yamashiro T."/>
            <person name="Shiraishi A."/>
            <person name="Nakayama K."/>
            <person name="Satake H."/>
        </authorList>
    </citation>
    <scope>NUCLEOTIDE SEQUENCE</scope>
</reference>
<protein>
    <submittedName>
        <fullName evidence="1">Uncharacterized protein</fullName>
    </submittedName>
</protein>
<gene>
    <name evidence="1" type="ORF">Tco_0655945</name>
</gene>
<dbReference type="Proteomes" id="UP001151760">
    <property type="component" value="Unassembled WGS sequence"/>
</dbReference>
<dbReference type="EMBL" id="BQNB010009270">
    <property type="protein sequence ID" value="GJS61161.1"/>
    <property type="molecule type" value="Genomic_DNA"/>
</dbReference>
<accession>A0ABQ4X7I9</accession>
<reference evidence="1" key="2">
    <citation type="submission" date="2022-01" db="EMBL/GenBank/DDBJ databases">
        <authorList>
            <person name="Yamashiro T."/>
            <person name="Shiraishi A."/>
            <person name="Satake H."/>
            <person name="Nakayama K."/>
        </authorList>
    </citation>
    <scope>NUCLEOTIDE SEQUENCE</scope>
</reference>
<keyword evidence="2" id="KW-1185">Reference proteome</keyword>
<sequence length="163" mass="18980">MERLYTFLMGDEVISTIPERENDEFIKSCIDDLVPFLRESEFDIRSLMWLFHTPLFDNNDDLNIMLMIISLFDEEFEDISSLDPPESTPVIDESSLLVTPLPNPKQICLREVERFDHFFSLTQSGERLGERPILLFFIIAITRPAHTHLRGDVSLLPILTSHR</sequence>
<organism evidence="1 2">
    <name type="scientific">Tanacetum coccineum</name>
    <dbReference type="NCBI Taxonomy" id="301880"/>
    <lineage>
        <taxon>Eukaryota</taxon>
        <taxon>Viridiplantae</taxon>
        <taxon>Streptophyta</taxon>
        <taxon>Embryophyta</taxon>
        <taxon>Tracheophyta</taxon>
        <taxon>Spermatophyta</taxon>
        <taxon>Magnoliopsida</taxon>
        <taxon>eudicotyledons</taxon>
        <taxon>Gunneridae</taxon>
        <taxon>Pentapetalae</taxon>
        <taxon>asterids</taxon>
        <taxon>campanulids</taxon>
        <taxon>Asterales</taxon>
        <taxon>Asteraceae</taxon>
        <taxon>Asteroideae</taxon>
        <taxon>Anthemideae</taxon>
        <taxon>Anthemidinae</taxon>
        <taxon>Tanacetum</taxon>
    </lineage>
</organism>
<name>A0ABQ4X7I9_9ASTR</name>
<evidence type="ECO:0000313" key="1">
    <source>
        <dbReference type="EMBL" id="GJS61161.1"/>
    </source>
</evidence>
<evidence type="ECO:0000313" key="2">
    <source>
        <dbReference type="Proteomes" id="UP001151760"/>
    </source>
</evidence>
<proteinExistence type="predicted"/>
<comment type="caution">
    <text evidence="1">The sequence shown here is derived from an EMBL/GenBank/DDBJ whole genome shotgun (WGS) entry which is preliminary data.</text>
</comment>